<dbReference type="HOGENOM" id="CLU_040520_0_0_5"/>
<dbReference type="SUPFAM" id="SSF53474">
    <property type="entry name" value="alpha/beta-Hydrolases"/>
    <property type="match status" value="1"/>
</dbReference>
<feature type="signal peptide" evidence="5">
    <location>
        <begin position="1"/>
        <end position="19"/>
    </location>
</feature>
<feature type="chain" id="PRO_5002755777" evidence="5">
    <location>
        <begin position="20"/>
        <end position="514"/>
    </location>
</feature>
<keyword evidence="3" id="KW-0443">Lipid metabolism</keyword>
<dbReference type="SMART" id="SM00028">
    <property type="entry name" value="TPR"/>
    <property type="match status" value="1"/>
</dbReference>
<evidence type="ECO:0000256" key="1">
    <source>
        <dbReference type="ARBA" id="ARBA00022801"/>
    </source>
</evidence>
<evidence type="ECO:0000256" key="2">
    <source>
        <dbReference type="ARBA" id="ARBA00022963"/>
    </source>
</evidence>
<accession>B0T170</accession>
<feature type="repeat" description="TPR" evidence="4">
    <location>
        <begin position="467"/>
        <end position="500"/>
    </location>
</feature>
<dbReference type="InterPro" id="IPR029058">
    <property type="entry name" value="AB_hydrolase_fold"/>
</dbReference>
<evidence type="ECO:0000313" key="7">
    <source>
        <dbReference type="EMBL" id="ABZ69174.1"/>
    </source>
</evidence>
<dbReference type="Gene3D" id="3.40.50.1820">
    <property type="entry name" value="alpha/beta hydrolase"/>
    <property type="match status" value="2"/>
</dbReference>
<dbReference type="STRING" id="366602.Caul_0036"/>
<evidence type="ECO:0000259" key="6">
    <source>
        <dbReference type="Pfam" id="PF01738"/>
    </source>
</evidence>
<protein>
    <submittedName>
        <fullName evidence="7">Tetratricopeptide TPR_2 repeat protein</fullName>
    </submittedName>
</protein>
<dbReference type="InterPro" id="IPR002925">
    <property type="entry name" value="Dienelactn_hydro"/>
</dbReference>
<dbReference type="KEGG" id="cak:Caul_0036"/>
<evidence type="ECO:0000256" key="4">
    <source>
        <dbReference type="PROSITE-ProRule" id="PRU00339"/>
    </source>
</evidence>
<dbReference type="SUPFAM" id="SSF48452">
    <property type="entry name" value="TPR-like"/>
    <property type="match status" value="1"/>
</dbReference>
<evidence type="ECO:0000256" key="3">
    <source>
        <dbReference type="ARBA" id="ARBA00023098"/>
    </source>
</evidence>
<name>B0T170_CAUSK</name>
<dbReference type="PANTHER" id="PTHR10272">
    <property type="entry name" value="PLATELET-ACTIVATING FACTOR ACETYLHYDROLASE"/>
    <property type="match status" value="1"/>
</dbReference>
<reference evidence="7" key="1">
    <citation type="submission" date="2008-01" db="EMBL/GenBank/DDBJ databases">
        <title>Complete sequence of chromosome of Caulobacter sp. K31.</title>
        <authorList>
            <consortium name="US DOE Joint Genome Institute"/>
            <person name="Copeland A."/>
            <person name="Lucas S."/>
            <person name="Lapidus A."/>
            <person name="Barry K."/>
            <person name="Glavina del Rio T."/>
            <person name="Dalin E."/>
            <person name="Tice H."/>
            <person name="Pitluck S."/>
            <person name="Bruce D."/>
            <person name="Goodwin L."/>
            <person name="Thompson L.S."/>
            <person name="Brettin T."/>
            <person name="Detter J.C."/>
            <person name="Han C."/>
            <person name="Schmutz J."/>
            <person name="Larimer F."/>
            <person name="Land M."/>
            <person name="Hauser L."/>
            <person name="Kyrpides N."/>
            <person name="Kim E."/>
            <person name="Stephens C."/>
            <person name="Richardson P."/>
        </authorList>
    </citation>
    <scope>NUCLEOTIDE SEQUENCE [LARGE SCALE GENOMIC DNA]</scope>
    <source>
        <strain evidence="7">K31</strain>
    </source>
</reference>
<dbReference type="PANTHER" id="PTHR10272:SF0">
    <property type="entry name" value="PLATELET-ACTIVATING FACTOR ACETYLHYDROLASE"/>
    <property type="match status" value="1"/>
</dbReference>
<dbReference type="InterPro" id="IPR011990">
    <property type="entry name" value="TPR-like_helical_dom_sf"/>
</dbReference>
<evidence type="ECO:0000256" key="5">
    <source>
        <dbReference type="SAM" id="SignalP"/>
    </source>
</evidence>
<feature type="domain" description="Dienelactone hydrolase" evidence="6">
    <location>
        <begin position="146"/>
        <end position="281"/>
    </location>
</feature>
<keyword evidence="4" id="KW-0802">TPR repeat</keyword>
<sequence length="514" mass="55664" precursor="true">MRVLFLLLVLLAAPSVGLANSNFTRTNPPGPHAVGLKVVEQYDFSRAYRGLTDVATGKVVTGERARPIQTFVWYPAANTAKPTMTVADYLKIGASDDDFEHTPAERAALEAAFAQQRTGALSPQRAKAELAAPMQAHRDAAAVSGKFPVVIYAPSFSAWAFENADLCEYLASQGYVVIASPSLGQAQRDMATDLEGLETQAGDIEFLIGYAHGLPQADTNRLAVIGYSWGGLANVLAAAKDSRIDALVALDGSVRYWPQLLKQAAYATQARATAPLLFIAARPREIEDLAEGRNEVTSPLNHMKYADVYRVTLAPMVHENFSVMFGQRLLGDSRYREYDKDELSTATAWMEAYVRRFLDAYLKGDAASRTFLDLPAAKSGAPAHLLTTHVTHSQGAPPTRAAFAAELARQGFGKASSVYQAFKAREPDFTLSDDELVSWAYQRMGDGDVGAAVALLRLDTEIHADSWNAFDSLGEAYAKNGDKAPAIAAYRQSLVLNPKNTNGVEQLRALGVQP</sequence>
<keyword evidence="2" id="KW-0442">Lipid degradation</keyword>
<dbReference type="Gene3D" id="1.25.40.10">
    <property type="entry name" value="Tetratricopeptide repeat domain"/>
    <property type="match status" value="1"/>
</dbReference>
<dbReference type="eggNOG" id="COG0412">
    <property type="taxonomic scope" value="Bacteria"/>
</dbReference>
<dbReference type="GO" id="GO:0016042">
    <property type="term" value="P:lipid catabolic process"/>
    <property type="evidence" value="ECO:0007669"/>
    <property type="project" value="UniProtKB-KW"/>
</dbReference>
<dbReference type="PROSITE" id="PS50005">
    <property type="entry name" value="TPR"/>
    <property type="match status" value="1"/>
</dbReference>
<gene>
    <name evidence="7" type="ordered locus">Caul_0036</name>
</gene>
<dbReference type="EMBL" id="CP000927">
    <property type="protein sequence ID" value="ABZ69174.1"/>
    <property type="molecule type" value="Genomic_DNA"/>
</dbReference>
<dbReference type="InterPro" id="IPR019734">
    <property type="entry name" value="TPR_rpt"/>
</dbReference>
<dbReference type="GO" id="GO:0003847">
    <property type="term" value="F:1-alkyl-2-acetylglycerophosphocholine esterase activity"/>
    <property type="evidence" value="ECO:0007669"/>
    <property type="project" value="TreeGrafter"/>
</dbReference>
<keyword evidence="5" id="KW-0732">Signal</keyword>
<organism evidence="7">
    <name type="scientific">Caulobacter sp. (strain K31)</name>
    <dbReference type="NCBI Taxonomy" id="366602"/>
    <lineage>
        <taxon>Bacteria</taxon>
        <taxon>Pseudomonadati</taxon>
        <taxon>Pseudomonadota</taxon>
        <taxon>Alphaproteobacteria</taxon>
        <taxon>Caulobacterales</taxon>
        <taxon>Caulobacteraceae</taxon>
        <taxon>Caulobacter</taxon>
    </lineage>
</organism>
<dbReference type="AlphaFoldDB" id="B0T170"/>
<dbReference type="Pfam" id="PF01738">
    <property type="entry name" value="DLH"/>
    <property type="match status" value="1"/>
</dbReference>
<keyword evidence="1" id="KW-0378">Hydrolase</keyword>
<proteinExistence type="predicted"/>